<name>A0A2T4Z3J0_9BACL</name>
<protein>
    <submittedName>
        <fullName evidence="2">Uncharacterized protein</fullName>
    </submittedName>
</protein>
<dbReference type="EMBL" id="PZZP01000002">
    <property type="protein sequence ID" value="PTM56455.1"/>
    <property type="molecule type" value="Genomic_DNA"/>
</dbReference>
<keyword evidence="1" id="KW-0812">Transmembrane</keyword>
<keyword evidence="3" id="KW-1185">Reference proteome</keyword>
<sequence length="87" mass="10049">MMKVIIQAEKKRYTIPLPFFVLRITGAIICSKWFWKQVNKRVENITFPTPLLNKQTLQPVLSSLKEYKGLTLVDVKDKDGNEVTVVV</sequence>
<organism evidence="2 3">
    <name type="scientific">Desmospora activa DSM 45169</name>
    <dbReference type="NCBI Taxonomy" id="1121389"/>
    <lineage>
        <taxon>Bacteria</taxon>
        <taxon>Bacillati</taxon>
        <taxon>Bacillota</taxon>
        <taxon>Bacilli</taxon>
        <taxon>Bacillales</taxon>
        <taxon>Thermoactinomycetaceae</taxon>
        <taxon>Desmospora</taxon>
    </lineage>
</organism>
<evidence type="ECO:0000313" key="2">
    <source>
        <dbReference type="EMBL" id="PTM56455.1"/>
    </source>
</evidence>
<comment type="caution">
    <text evidence="2">The sequence shown here is derived from an EMBL/GenBank/DDBJ whole genome shotgun (WGS) entry which is preliminary data.</text>
</comment>
<proteinExistence type="predicted"/>
<accession>A0A2T4Z3J0</accession>
<feature type="transmembrane region" description="Helical" evidence="1">
    <location>
        <begin position="12"/>
        <end position="35"/>
    </location>
</feature>
<gene>
    <name evidence="2" type="ORF">C8J48_2777</name>
</gene>
<keyword evidence="1" id="KW-0472">Membrane</keyword>
<evidence type="ECO:0000256" key="1">
    <source>
        <dbReference type="SAM" id="Phobius"/>
    </source>
</evidence>
<dbReference type="Proteomes" id="UP000241639">
    <property type="component" value="Unassembled WGS sequence"/>
</dbReference>
<keyword evidence="1" id="KW-1133">Transmembrane helix</keyword>
<reference evidence="2 3" key="1">
    <citation type="submission" date="2018-04" db="EMBL/GenBank/DDBJ databases">
        <title>Genomic Encyclopedia of Archaeal and Bacterial Type Strains, Phase II (KMG-II): from individual species to whole genera.</title>
        <authorList>
            <person name="Goeker M."/>
        </authorList>
    </citation>
    <scope>NUCLEOTIDE SEQUENCE [LARGE SCALE GENOMIC DNA]</scope>
    <source>
        <strain evidence="2 3">DSM 45169</strain>
    </source>
</reference>
<evidence type="ECO:0000313" key="3">
    <source>
        <dbReference type="Proteomes" id="UP000241639"/>
    </source>
</evidence>
<dbReference type="AlphaFoldDB" id="A0A2T4Z3J0"/>